<organism evidence="7 8">
    <name type="scientific">Blautia caecimuris</name>
    <dbReference type="NCBI Taxonomy" id="1796615"/>
    <lineage>
        <taxon>Bacteria</taxon>
        <taxon>Bacillati</taxon>
        <taxon>Bacillota</taxon>
        <taxon>Clostridia</taxon>
        <taxon>Lachnospirales</taxon>
        <taxon>Lachnospiraceae</taxon>
        <taxon>Blautia</taxon>
    </lineage>
</organism>
<dbReference type="PANTHER" id="PTHR43027:SF1">
    <property type="entry name" value="DOXORUBICIN RESISTANCE ABC TRANSPORTER PERMEASE PROTEIN DRRC-RELATED"/>
    <property type="match status" value="1"/>
</dbReference>
<evidence type="ECO:0000256" key="4">
    <source>
        <dbReference type="ARBA" id="ARBA00023136"/>
    </source>
</evidence>
<evidence type="ECO:0000259" key="6">
    <source>
        <dbReference type="Pfam" id="PF12698"/>
    </source>
</evidence>
<protein>
    <submittedName>
        <fullName evidence="7">ABC-2 type transport system permease protein</fullName>
    </submittedName>
</protein>
<feature type="transmembrane region" description="Helical" evidence="5">
    <location>
        <begin position="218"/>
        <end position="241"/>
    </location>
</feature>
<feature type="transmembrane region" description="Helical" evidence="5">
    <location>
        <begin position="173"/>
        <end position="197"/>
    </location>
</feature>
<feature type="domain" description="ABC-2 type transporter transmembrane" evidence="6">
    <location>
        <begin position="18"/>
        <end position="362"/>
    </location>
</feature>
<dbReference type="Pfam" id="PF12698">
    <property type="entry name" value="ABC2_membrane_3"/>
    <property type="match status" value="1"/>
</dbReference>
<feature type="transmembrane region" description="Helical" evidence="5">
    <location>
        <begin position="253"/>
        <end position="274"/>
    </location>
</feature>
<reference evidence="7 8" key="1">
    <citation type="submission" date="2024-06" db="EMBL/GenBank/DDBJ databases">
        <title>Genomic Encyclopedia of Type Strains, Phase IV (KMG-IV): sequencing the most valuable type-strain genomes for metagenomic binning, comparative biology and taxonomic classification.</title>
        <authorList>
            <person name="Goeker M."/>
        </authorList>
    </citation>
    <scope>NUCLEOTIDE SEQUENCE [LARGE SCALE GENOMIC DNA]</scope>
    <source>
        <strain evidence="7 8">DSM 29492</strain>
    </source>
</reference>
<evidence type="ECO:0000256" key="3">
    <source>
        <dbReference type="ARBA" id="ARBA00022989"/>
    </source>
</evidence>
<dbReference type="InterPro" id="IPR052902">
    <property type="entry name" value="ABC-2_transporter"/>
</dbReference>
<feature type="transmembrane region" description="Helical" evidence="5">
    <location>
        <begin position="347"/>
        <end position="365"/>
    </location>
</feature>
<feature type="transmembrane region" description="Helical" evidence="5">
    <location>
        <begin position="16"/>
        <end position="37"/>
    </location>
</feature>
<dbReference type="EMBL" id="JBEPMJ010000006">
    <property type="protein sequence ID" value="MET3749960.1"/>
    <property type="molecule type" value="Genomic_DNA"/>
</dbReference>
<comment type="subcellular location">
    <subcellularLocation>
        <location evidence="1">Membrane</location>
        <topology evidence="1">Multi-pass membrane protein</topology>
    </subcellularLocation>
</comment>
<proteinExistence type="predicted"/>
<sequence length="373" mass="41553">MVQLIKYSIIRKIKNFNIIFWPCIFPLIMGTLFYFGFGNMSESDFETVQAGYVEEGAGNPVFSQYLEEIEKGGILIHVETMTETEAKKQLKERQLDGIFFGADTPYLQVAKSGMAQSVMQSLLESYLNGKNTLETVAEIHPENMEQAVAAMSDYKEIVENVSLGGKSTNNNSVFFYALVGMACLYGCFVGMGSAFWLQANVTDLAARQCVSPVHRMTMILTEMLTSFFIHFLNVVILLLYLRYVLRMEFQESMAQMLLISLVGCIVGVSMGVFVSSASKLSENMKVAIMLGISMTGSTLAGLMNSKIKFAVDQNMPIINKLNPAALITDAFYCINVYDDPERMKTNLITLLIMAVVLTAGSFLVVRRVRYDSI</sequence>
<dbReference type="Proteomes" id="UP001549106">
    <property type="component" value="Unassembled WGS sequence"/>
</dbReference>
<keyword evidence="4 5" id="KW-0472">Membrane</keyword>
<evidence type="ECO:0000256" key="5">
    <source>
        <dbReference type="SAM" id="Phobius"/>
    </source>
</evidence>
<dbReference type="RefSeq" id="WP_257464270.1">
    <property type="nucleotide sequence ID" value="NZ_BAABXP010000001.1"/>
</dbReference>
<evidence type="ECO:0000256" key="1">
    <source>
        <dbReference type="ARBA" id="ARBA00004141"/>
    </source>
</evidence>
<gene>
    <name evidence="7" type="ORF">ABID24_001195</name>
</gene>
<comment type="caution">
    <text evidence="7">The sequence shown here is derived from an EMBL/GenBank/DDBJ whole genome shotgun (WGS) entry which is preliminary data.</text>
</comment>
<name>A0ABV2M0H1_9FIRM</name>
<keyword evidence="3 5" id="KW-1133">Transmembrane helix</keyword>
<feature type="transmembrane region" description="Helical" evidence="5">
    <location>
        <begin position="286"/>
        <end position="303"/>
    </location>
</feature>
<evidence type="ECO:0000256" key="2">
    <source>
        <dbReference type="ARBA" id="ARBA00022692"/>
    </source>
</evidence>
<keyword evidence="2 5" id="KW-0812">Transmembrane</keyword>
<dbReference type="PANTHER" id="PTHR43027">
    <property type="entry name" value="DOXORUBICIN RESISTANCE ABC TRANSPORTER PERMEASE PROTEIN DRRC-RELATED"/>
    <property type="match status" value="1"/>
</dbReference>
<evidence type="ECO:0000313" key="8">
    <source>
        <dbReference type="Proteomes" id="UP001549106"/>
    </source>
</evidence>
<accession>A0ABV2M0H1</accession>
<dbReference type="InterPro" id="IPR013525">
    <property type="entry name" value="ABC2_TM"/>
</dbReference>
<keyword evidence="8" id="KW-1185">Reference proteome</keyword>
<evidence type="ECO:0000313" key="7">
    <source>
        <dbReference type="EMBL" id="MET3749960.1"/>
    </source>
</evidence>